<dbReference type="GO" id="GO:0005737">
    <property type="term" value="C:cytoplasm"/>
    <property type="evidence" value="ECO:0007669"/>
    <property type="project" value="TreeGrafter"/>
</dbReference>
<comment type="caution">
    <text evidence="20">The sequence shown here is derived from an EMBL/GenBank/DDBJ whole genome shotgun (WGS) entry which is preliminary data.</text>
</comment>
<dbReference type="AlphaFoldDB" id="A0A162QS31"/>
<dbReference type="PROSITE" id="PS51194">
    <property type="entry name" value="HELICASE_CTER"/>
    <property type="match status" value="1"/>
</dbReference>
<evidence type="ECO:0000256" key="12">
    <source>
        <dbReference type="ARBA" id="ARBA00023125"/>
    </source>
</evidence>
<dbReference type="SMART" id="SM00487">
    <property type="entry name" value="DEXDc"/>
    <property type="match status" value="1"/>
</dbReference>
<dbReference type="Proteomes" id="UP000077051">
    <property type="component" value="Unassembled WGS sequence"/>
</dbReference>
<comment type="subcellular location">
    <subcellularLocation>
        <location evidence="2 17">Nucleus</location>
    </subcellularLocation>
</comment>
<dbReference type="EC" id="5.6.2.4" evidence="17"/>
<keyword evidence="10" id="KW-0862">Zinc</keyword>
<evidence type="ECO:0000256" key="15">
    <source>
        <dbReference type="ARBA" id="ARBA00023242"/>
    </source>
</evidence>
<evidence type="ECO:0000259" key="18">
    <source>
        <dbReference type="PROSITE" id="PS51192"/>
    </source>
</evidence>
<evidence type="ECO:0000313" key="21">
    <source>
        <dbReference type="Proteomes" id="UP000077051"/>
    </source>
</evidence>
<evidence type="ECO:0000256" key="17">
    <source>
        <dbReference type="RuleBase" id="RU364117"/>
    </source>
</evidence>
<dbReference type="SUPFAM" id="SSF52540">
    <property type="entry name" value="P-loop containing nucleoside triphosphate hydrolases"/>
    <property type="match status" value="2"/>
</dbReference>
<dbReference type="PANTHER" id="PTHR13710">
    <property type="entry name" value="DNA HELICASE RECQ FAMILY MEMBER"/>
    <property type="match status" value="1"/>
</dbReference>
<protein>
    <recommendedName>
        <fullName evidence="17">ATP-dependent DNA helicase</fullName>
        <ecNumber evidence="17">5.6.2.4</ecNumber>
    </recommendedName>
</protein>
<dbReference type="GO" id="GO:0043138">
    <property type="term" value="F:3'-5' DNA helicase activity"/>
    <property type="evidence" value="ECO:0007669"/>
    <property type="project" value="UniProtKB-EC"/>
</dbReference>
<keyword evidence="15 17" id="KW-0539">Nucleus</keyword>
<keyword evidence="13" id="KW-0234">DNA repair</keyword>
<keyword evidence="4" id="KW-0235">DNA replication</keyword>
<dbReference type="GO" id="GO:0009378">
    <property type="term" value="F:four-way junction helicase activity"/>
    <property type="evidence" value="ECO:0007669"/>
    <property type="project" value="TreeGrafter"/>
</dbReference>
<comment type="cofactor">
    <cofactor evidence="1">
        <name>Zn(2+)</name>
        <dbReference type="ChEBI" id="CHEBI:29105"/>
    </cofactor>
</comment>
<reference evidence="20 21" key="1">
    <citation type="submission" date="2015-06" db="EMBL/GenBank/DDBJ databases">
        <title>Expansion of signal transduction pathways in fungi by whole-genome duplication.</title>
        <authorList>
            <consortium name="DOE Joint Genome Institute"/>
            <person name="Corrochano L.M."/>
            <person name="Kuo A."/>
            <person name="Marcet-Houben M."/>
            <person name="Polaino S."/>
            <person name="Salamov A."/>
            <person name="Villalobos J.M."/>
            <person name="Alvarez M.I."/>
            <person name="Avalos J."/>
            <person name="Benito E.P."/>
            <person name="Benoit I."/>
            <person name="Burger G."/>
            <person name="Camino L.P."/>
            <person name="Canovas D."/>
            <person name="Cerda-Olmedo E."/>
            <person name="Cheng J.-F."/>
            <person name="Dominguez A."/>
            <person name="Elias M."/>
            <person name="Eslava A.P."/>
            <person name="Glaser F."/>
            <person name="Grimwood J."/>
            <person name="Gutierrez G."/>
            <person name="Heitman J."/>
            <person name="Henrissat B."/>
            <person name="Iturriaga E.A."/>
            <person name="Lang B.F."/>
            <person name="Lavin J.L."/>
            <person name="Lee S."/>
            <person name="Li W."/>
            <person name="Lindquist E."/>
            <person name="Lopez-Garcia S."/>
            <person name="Luque E.M."/>
            <person name="Marcos A.T."/>
            <person name="Martin J."/>
            <person name="Mccluskey K."/>
            <person name="Medina H.R."/>
            <person name="Miralles-Duran A."/>
            <person name="Miyazaki A."/>
            <person name="Munoz-Torres E."/>
            <person name="Oguiza J.A."/>
            <person name="Ohm R."/>
            <person name="Olmedo M."/>
            <person name="Orejas M."/>
            <person name="Ortiz-Castellanos L."/>
            <person name="Pisabarro A.G."/>
            <person name="Rodriguez-Romero J."/>
            <person name="Ruiz-Herrera J."/>
            <person name="Ruiz-Vazquez R."/>
            <person name="Sanz C."/>
            <person name="Schackwitz W."/>
            <person name="Schmutz J."/>
            <person name="Shahriari M."/>
            <person name="Shelest E."/>
            <person name="Silva-Franco F."/>
            <person name="Soanes D."/>
            <person name="Syed K."/>
            <person name="Tagua V.G."/>
            <person name="Talbot N.J."/>
            <person name="Thon M."/>
            <person name="De Vries R.P."/>
            <person name="Wiebenga A."/>
            <person name="Yadav J.S."/>
            <person name="Braun E.L."/>
            <person name="Baker S."/>
            <person name="Garre V."/>
            <person name="Horwitz B."/>
            <person name="Torres-Martinez S."/>
            <person name="Idnurm A."/>
            <person name="Herrera-Estrella A."/>
            <person name="Gabaldon T."/>
            <person name="Grigoriev I.V."/>
        </authorList>
    </citation>
    <scope>NUCLEOTIDE SEQUENCE [LARGE SCALE GENOMIC DNA]</scope>
    <source>
        <strain evidence="20 21">CBS 277.49</strain>
    </source>
</reference>
<dbReference type="PANTHER" id="PTHR13710:SF153">
    <property type="entry name" value="RECQ-LIKE DNA HELICASE BLM"/>
    <property type="match status" value="1"/>
</dbReference>
<dbReference type="EMBL" id="AMYB01000005">
    <property type="protein sequence ID" value="OAD01739.1"/>
    <property type="molecule type" value="Genomic_DNA"/>
</dbReference>
<keyword evidence="8 17" id="KW-0378">Hydrolase</keyword>
<keyword evidence="12" id="KW-0238">DNA-binding</keyword>
<evidence type="ECO:0000256" key="1">
    <source>
        <dbReference type="ARBA" id="ARBA00001947"/>
    </source>
</evidence>
<evidence type="ECO:0000256" key="10">
    <source>
        <dbReference type="ARBA" id="ARBA00022833"/>
    </source>
</evidence>
<keyword evidence="14" id="KW-0413">Isomerase</keyword>
<evidence type="ECO:0000256" key="2">
    <source>
        <dbReference type="ARBA" id="ARBA00004123"/>
    </source>
</evidence>
<keyword evidence="21" id="KW-1185">Reference proteome</keyword>
<dbReference type="SMART" id="SM00956">
    <property type="entry name" value="RQC"/>
    <property type="match status" value="1"/>
</dbReference>
<dbReference type="InterPro" id="IPR002464">
    <property type="entry name" value="DNA/RNA_helicase_DEAH_CS"/>
</dbReference>
<dbReference type="InterPro" id="IPR032284">
    <property type="entry name" value="RecQ_Zn-bd"/>
</dbReference>
<evidence type="ECO:0000256" key="5">
    <source>
        <dbReference type="ARBA" id="ARBA00022723"/>
    </source>
</evidence>
<gene>
    <name evidence="20" type="ORF">MUCCIDRAFT_144038</name>
</gene>
<dbReference type="InterPro" id="IPR018982">
    <property type="entry name" value="RQC_domain"/>
</dbReference>
<dbReference type="SMART" id="SM00490">
    <property type="entry name" value="HELICc"/>
    <property type="match status" value="1"/>
</dbReference>
<dbReference type="GO" id="GO:0016887">
    <property type="term" value="F:ATP hydrolysis activity"/>
    <property type="evidence" value="ECO:0007669"/>
    <property type="project" value="RHEA"/>
</dbReference>
<evidence type="ECO:0000256" key="8">
    <source>
        <dbReference type="ARBA" id="ARBA00022801"/>
    </source>
</evidence>
<keyword evidence="7" id="KW-0227">DNA damage</keyword>
<evidence type="ECO:0000256" key="3">
    <source>
        <dbReference type="ARBA" id="ARBA00005446"/>
    </source>
</evidence>
<sequence>MANDTQPAAPPQPTYPWSRDVKKALIQTFKLSEFRPNQLEAINTTLKGDDVFVLMPTGGGKSLCYQLPAIIQRFERQGVTFVVSPLLSLMEDQVEQLVGKGIAATKLNSSVDAAHKKWVYSDLNQPTPATHLVYITPELLTKSDQLQNTLNRLDQRNRLARFVIDEAHCVSQWGHDFRPDYKQLGSLLKDSYPNVPIMALTATANEAVQKDVLHNLKMPNCKVLKQSFNRKNLTYQIVPKKNSTVLAEIKLFINSFPPSQSGIIYCCTRSDCETVAQKLRSEHGLSVKHYHAGMGSAERSIIQREWQKNDIQVIVATIAFGMGIDKPDVRFVIHYSVPSSLEGYYQETGRAGRDGLPATCRLYYNFADTKTHSFLIQKGEGNWQQKQRQRDNLNTMIRYCENEIDCRRKQIMGYFGERFNPVDCQRMCDNCVKRMTTTTVMKDRSEQAKILLKIIQAVNPDPITIAQTIDIYRGSRSKRLLEQGRDRIIGYGLGSKETRHEVDRLLKNMVHEDILEQRSECNAAGYPSTQIVVRICVCVCWKWRRFLTLFCSWGTRQRLC</sequence>
<evidence type="ECO:0000256" key="11">
    <source>
        <dbReference type="ARBA" id="ARBA00022840"/>
    </source>
</evidence>
<keyword evidence="9 17" id="KW-0347">Helicase</keyword>
<evidence type="ECO:0000259" key="19">
    <source>
        <dbReference type="PROSITE" id="PS51194"/>
    </source>
</evidence>
<evidence type="ECO:0000256" key="14">
    <source>
        <dbReference type="ARBA" id="ARBA00023235"/>
    </source>
</evidence>
<dbReference type="FunFam" id="3.40.50.300:FF:000537">
    <property type="entry name" value="Bloom syndrome RecQ-like helicase"/>
    <property type="match status" value="1"/>
</dbReference>
<dbReference type="FunFam" id="3.40.50.300:FF:000340">
    <property type="entry name" value="Bloom syndrome, RecQ helicase"/>
    <property type="match status" value="1"/>
</dbReference>
<dbReference type="GO" id="GO:0046872">
    <property type="term" value="F:metal ion binding"/>
    <property type="evidence" value="ECO:0007669"/>
    <property type="project" value="UniProtKB-KW"/>
</dbReference>
<dbReference type="GO" id="GO:0003677">
    <property type="term" value="F:DNA binding"/>
    <property type="evidence" value="ECO:0007669"/>
    <property type="project" value="UniProtKB-KW"/>
</dbReference>
<keyword evidence="5" id="KW-0479">Metal-binding</keyword>
<evidence type="ECO:0000256" key="13">
    <source>
        <dbReference type="ARBA" id="ARBA00023204"/>
    </source>
</evidence>
<dbReference type="InterPro" id="IPR014001">
    <property type="entry name" value="Helicase_ATP-bd"/>
</dbReference>
<dbReference type="GO" id="GO:0000724">
    <property type="term" value="P:double-strand break repair via homologous recombination"/>
    <property type="evidence" value="ECO:0007669"/>
    <property type="project" value="TreeGrafter"/>
</dbReference>
<comment type="catalytic activity">
    <reaction evidence="17">
        <text>ATP + H2O = ADP + phosphate + H(+)</text>
        <dbReference type="Rhea" id="RHEA:13065"/>
        <dbReference type="ChEBI" id="CHEBI:15377"/>
        <dbReference type="ChEBI" id="CHEBI:15378"/>
        <dbReference type="ChEBI" id="CHEBI:30616"/>
        <dbReference type="ChEBI" id="CHEBI:43474"/>
        <dbReference type="ChEBI" id="CHEBI:456216"/>
    </reaction>
</comment>
<dbReference type="InterPro" id="IPR004589">
    <property type="entry name" value="DNA_helicase_ATP-dep_RecQ"/>
</dbReference>
<dbReference type="InterPro" id="IPR001650">
    <property type="entry name" value="Helicase_C-like"/>
</dbReference>
<dbReference type="NCBIfam" id="TIGR00614">
    <property type="entry name" value="recQ_fam"/>
    <property type="match status" value="1"/>
</dbReference>
<dbReference type="CDD" id="cd18794">
    <property type="entry name" value="SF2_C_RecQ"/>
    <property type="match status" value="1"/>
</dbReference>
<evidence type="ECO:0000313" key="20">
    <source>
        <dbReference type="EMBL" id="OAD01739.1"/>
    </source>
</evidence>
<dbReference type="CDD" id="cd17920">
    <property type="entry name" value="DEXHc_RecQ"/>
    <property type="match status" value="1"/>
</dbReference>
<dbReference type="GO" id="GO:0005634">
    <property type="term" value="C:nucleus"/>
    <property type="evidence" value="ECO:0007669"/>
    <property type="project" value="UniProtKB-SubCell"/>
</dbReference>
<dbReference type="InterPro" id="IPR036388">
    <property type="entry name" value="WH-like_DNA-bd_sf"/>
</dbReference>
<comment type="similarity">
    <text evidence="3 17">Belongs to the helicase family. RecQ subfamily.</text>
</comment>
<keyword evidence="11 17" id="KW-0067">ATP-binding</keyword>
<dbReference type="Pfam" id="PF16124">
    <property type="entry name" value="RecQ_Zn_bind"/>
    <property type="match status" value="1"/>
</dbReference>
<keyword evidence="6 17" id="KW-0547">Nucleotide-binding</keyword>
<dbReference type="STRING" id="747725.A0A162QS31"/>
<evidence type="ECO:0000256" key="16">
    <source>
        <dbReference type="ARBA" id="ARBA00034617"/>
    </source>
</evidence>
<dbReference type="InterPro" id="IPR011545">
    <property type="entry name" value="DEAD/DEAH_box_helicase_dom"/>
</dbReference>
<dbReference type="GO" id="GO:0005694">
    <property type="term" value="C:chromosome"/>
    <property type="evidence" value="ECO:0007669"/>
    <property type="project" value="TreeGrafter"/>
</dbReference>
<dbReference type="GO" id="GO:0005524">
    <property type="term" value="F:ATP binding"/>
    <property type="evidence" value="ECO:0007669"/>
    <property type="project" value="UniProtKB-KW"/>
</dbReference>
<evidence type="ECO:0000256" key="4">
    <source>
        <dbReference type="ARBA" id="ARBA00022705"/>
    </source>
</evidence>
<name>A0A162QS31_MUCCL</name>
<evidence type="ECO:0000256" key="7">
    <source>
        <dbReference type="ARBA" id="ARBA00022763"/>
    </source>
</evidence>
<feature type="domain" description="Helicase C-terminal" evidence="19">
    <location>
        <begin position="248"/>
        <end position="394"/>
    </location>
</feature>
<comment type="catalytic activity">
    <reaction evidence="16 17">
        <text>Couples ATP hydrolysis with the unwinding of duplex DNA by translocating in the 3'-5' direction.</text>
        <dbReference type="EC" id="5.6.2.4"/>
    </reaction>
</comment>
<dbReference type="InterPro" id="IPR027417">
    <property type="entry name" value="P-loop_NTPase"/>
</dbReference>
<dbReference type="GO" id="GO:0006260">
    <property type="term" value="P:DNA replication"/>
    <property type="evidence" value="ECO:0007669"/>
    <property type="project" value="UniProtKB-KW"/>
</dbReference>
<dbReference type="Gene3D" id="3.40.50.300">
    <property type="entry name" value="P-loop containing nucleotide triphosphate hydrolases"/>
    <property type="match status" value="2"/>
</dbReference>
<evidence type="ECO:0000256" key="6">
    <source>
        <dbReference type="ARBA" id="ARBA00022741"/>
    </source>
</evidence>
<dbReference type="PROSITE" id="PS51192">
    <property type="entry name" value="HELICASE_ATP_BIND_1"/>
    <property type="match status" value="1"/>
</dbReference>
<dbReference type="Gene3D" id="1.10.10.10">
    <property type="entry name" value="Winged helix-like DNA-binding domain superfamily/Winged helix DNA-binding domain"/>
    <property type="match status" value="1"/>
</dbReference>
<dbReference type="VEuPathDB" id="FungiDB:MUCCIDRAFT_144038"/>
<evidence type="ECO:0000256" key="9">
    <source>
        <dbReference type="ARBA" id="ARBA00022806"/>
    </source>
</evidence>
<dbReference type="OrthoDB" id="10261556at2759"/>
<dbReference type="Pfam" id="PF00271">
    <property type="entry name" value="Helicase_C"/>
    <property type="match status" value="1"/>
</dbReference>
<feature type="domain" description="Helicase ATP-binding" evidence="18">
    <location>
        <begin position="42"/>
        <end position="222"/>
    </location>
</feature>
<proteinExistence type="inferred from homology"/>
<accession>A0A162QS31</accession>
<organism evidence="20 21">
    <name type="scientific">Mucor lusitanicus CBS 277.49</name>
    <dbReference type="NCBI Taxonomy" id="747725"/>
    <lineage>
        <taxon>Eukaryota</taxon>
        <taxon>Fungi</taxon>
        <taxon>Fungi incertae sedis</taxon>
        <taxon>Mucoromycota</taxon>
        <taxon>Mucoromycotina</taxon>
        <taxon>Mucoromycetes</taxon>
        <taxon>Mucorales</taxon>
        <taxon>Mucorineae</taxon>
        <taxon>Mucoraceae</taxon>
        <taxon>Mucor</taxon>
    </lineage>
</organism>
<dbReference type="Pfam" id="PF00270">
    <property type="entry name" value="DEAD"/>
    <property type="match status" value="1"/>
</dbReference>
<dbReference type="Pfam" id="PF09382">
    <property type="entry name" value="RQC"/>
    <property type="match status" value="1"/>
</dbReference>
<dbReference type="PROSITE" id="PS00690">
    <property type="entry name" value="DEAH_ATP_HELICASE"/>
    <property type="match status" value="1"/>
</dbReference>